<dbReference type="EMBL" id="JAAVMX010000012">
    <property type="protein sequence ID" value="KAF4504101.1"/>
    <property type="molecule type" value="Genomic_DNA"/>
</dbReference>
<feature type="region of interest" description="Disordered" evidence="1">
    <location>
        <begin position="1"/>
        <end position="161"/>
    </location>
</feature>
<protein>
    <submittedName>
        <fullName evidence="2">Uncharacterized protein</fullName>
    </submittedName>
</protein>
<feature type="compositionally biased region" description="Low complexity" evidence="1">
    <location>
        <begin position="68"/>
        <end position="139"/>
    </location>
</feature>
<dbReference type="OrthoDB" id="5230543at2759"/>
<accession>A0A8H4PJD4</accession>
<dbReference type="PANTHER" id="PTHR39472">
    <property type="entry name" value="EXPRESSED PROTEIN"/>
    <property type="match status" value="1"/>
</dbReference>
<dbReference type="PANTHER" id="PTHR39472:SF1">
    <property type="entry name" value="EXPRESSED PROTEIN"/>
    <property type="match status" value="1"/>
</dbReference>
<organism evidence="2 3">
    <name type="scientific">Ophiocordyceps sinensis</name>
    <dbReference type="NCBI Taxonomy" id="72228"/>
    <lineage>
        <taxon>Eukaryota</taxon>
        <taxon>Fungi</taxon>
        <taxon>Dikarya</taxon>
        <taxon>Ascomycota</taxon>
        <taxon>Pezizomycotina</taxon>
        <taxon>Sordariomycetes</taxon>
        <taxon>Hypocreomycetidae</taxon>
        <taxon>Hypocreales</taxon>
        <taxon>Ophiocordycipitaceae</taxon>
        <taxon>Ophiocordyceps</taxon>
    </lineage>
</organism>
<reference evidence="2 3" key="1">
    <citation type="journal article" date="2020" name="Genome Biol. Evol.">
        <title>A new high-quality draft genome assembly of the Chinese cordyceps Ophiocordyceps sinensis.</title>
        <authorList>
            <person name="Shu R."/>
            <person name="Zhang J."/>
            <person name="Meng Q."/>
            <person name="Zhang H."/>
            <person name="Zhou G."/>
            <person name="Li M."/>
            <person name="Wu P."/>
            <person name="Zhao Y."/>
            <person name="Chen C."/>
            <person name="Qin Q."/>
        </authorList>
    </citation>
    <scope>NUCLEOTIDE SEQUENCE [LARGE SCALE GENOMIC DNA]</scope>
    <source>
        <strain evidence="2 3">IOZ07</strain>
    </source>
</reference>
<sequence length="448" mass="50163">MRADVESTGAGGACWEQPQQSTVAQQGRVNDSDNNDNNDNAGEDRSHSNCNSVPHQRPHAAAPDMSFADAQQQQQQASAASRQYPPQQFHQQSALSQASSPSPHHPLSQLQSQPHHPQQQQQQHHLQQQQPQQQPPHHQYPGVNGVNGANMGPSAPMPTPAGHQAELHYIYGMVEDLSKQLSDNRRVTEDIVTGLGRIRNRARSHTLSNEDLMVAAADDINADDQNLDALVSILSEALEKANHSRDANATLLSNYANAIALMLKQFHDYKAMHVADVAAWHRSYRTQLDEARRENCRLRDQIWEMHTHAGRANESLRRFRRSYDDDEARWARRVQDTAARQELRFWKRMAMPELDDDDPYWSADDDIIDDAEKTRQIELERVAAEEQLFDRPVADEFIVEDAQPPTLPHMAMMGGTAMQRDESGGRPAPVPPPRPLSAASSTGSTGQQ</sequence>
<keyword evidence="3" id="KW-1185">Reference proteome</keyword>
<evidence type="ECO:0000256" key="1">
    <source>
        <dbReference type="SAM" id="MobiDB-lite"/>
    </source>
</evidence>
<gene>
    <name evidence="2" type="ORF">G6O67_008714</name>
</gene>
<name>A0A8H4PJD4_9HYPO</name>
<comment type="caution">
    <text evidence="2">The sequence shown here is derived from an EMBL/GenBank/DDBJ whole genome shotgun (WGS) entry which is preliminary data.</text>
</comment>
<feature type="compositionally biased region" description="Polar residues" evidence="1">
    <location>
        <begin position="17"/>
        <end position="29"/>
    </location>
</feature>
<dbReference type="Proteomes" id="UP000557566">
    <property type="component" value="Unassembled WGS sequence"/>
</dbReference>
<evidence type="ECO:0000313" key="3">
    <source>
        <dbReference type="Proteomes" id="UP000557566"/>
    </source>
</evidence>
<feature type="region of interest" description="Disordered" evidence="1">
    <location>
        <begin position="404"/>
        <end position="448"/>
    </location>
</feature>
<proteinExistence type="predicted"/>
<evidence type="ECO:0000313" key="2">
    <source>
        <dbReference type="EMBL" id="KAF4504101.1"/>
    </source>
</evidence>
<dbReference type="AlphaFoldDB" id="A0A8H4PJD4"/>